<dbReference type="GO" id="GO:0004357">
    <property type="term" value="F:glutamate-cysteine ligase activity"/>
    <property type="evidence" value="ECO:0007669"/>
    <property type="project" value="UniProtKB-EC"/>
</dbReference>
<keyword evidence="1 4" id="KW-0436">Ligase</keyword>
<evidence type="ECO:0000256" key="4">
    <source>
        <dbReference type="HAMAP-Rule" id="MF_01609"/>
    </source>
</evidence>
<dbReference type="HAMAP" id="MF_01609">
    <property type="entry name" value="Glu_cys_ligase_2"/>
    <property type="match status" value="1"/>
</dbReference>
<keyword evidence="2 4" id="KW-0547">Nucleotide-binding</keyword>
<dbReference type="InterPro" id="IPR050141">
    <property type="entry name" value="GCL_type2/YbdK_subfam"/>
</dbReference>
<keyword evidence="3 4" id="KW-0067">ATP-binding</keyword>
<dbReference type="SUPFAM" id="SSF55931">
    <property type="entry name" value="Glutamine synthetase/guanido kinase"/>
    <property type="match status" value="1"/>
</dbReference>
<reference evidence="6" key="1">
    <citation type="submission" date="2024-06" db="EMBL/GenBank/DDBJ databases">
        <title>Radixoralia hellwigii gen. nov., sp nov., isolated from a root canal in the human oral cavity.</title>
        <authorList>
            <person name="Bartsch S."/>
            <person name="Wittmer A."/>
            <person name="Schulz A.-K."/>
            <person name="Neumann-Schaal M."/>
            <person name="Wolf J."/>
            <person name="Gronow S."/>
            <person name="Tennert C."/>
            <person name="Haecker G."/>
            <person name="Cieplik F."/>
            <person name="Al-Ahmad A."/>
        </authorList>
    </citation>
    <scope>NUCLEOTIDE SEQUENCE [LARGE SCALE GENOMIC DNA]</scope>
    <source>
        <strain evidence="6">Wk13</strain>
    </source>
</reference>
<evidence type="ECO:0000256" key="2">
    <source>
        <dbReference type="ARBA" id="ARBA00022741"/>
    </source>
</evidence>
<dbReference type="InterPro" id="IPR011793">
    <property type="entry name" value="YbdK"/>
</dbReference>
<dbReference type="EMBL" id="JBEUWX010000001">
    <property type="protein sequence ID" value="MFA9948774.1"/>
    <property type="molecule type" value="Genomic_DNA"/>
</dbReference>
<dbReference type="NCBIfam" id="NF010040">
    <property type="entry name" value="PRK13516.1"/>
    <property type="match status" value="1"/>
</dbReference>
<evidence type="ECO:0000313" key="6">
    <source>
        <dbReference type="Proteomes" id="UP001574673"/>
    </source>
</evidence>
<dbReference type="InterPro" id="IPR014746">
    <property type="entry name" value="Gln_synth/guanido_kin_cat_dom"/>
</dbReference>
<proteinExistence type="inferred from homology"/>
<evidence type="ECO:0000256" key="3">
    <source>
        <dbReference type="ARBA" id="ARBA00022840"/>
    </source>
</evidence>
<sequence length="378" mass="42829">MEPAESKKRLEAFANSRSLTLGVELELQIVSTHDYDLIDASPDLLRSLEGQTLPGDIKPEITASMIELSTGVCTDYPEVLDQLHTLRDALVTAADRLNVALCGGGTHPFQHWANQRISDAPRYQYLSEIYGYLAKQFTVFGQHVHIGCAGPDEALSLSHCLSRYVPHCIVLAAASPYVQGFDTGFCSARINSVAAFPMSGHIPFVETWVEFERFFDKMTDTGVVKSMKDFYWDIRPKPEFGTIEVRVMDTPLTITRAAELAAFIQAVSRWFLTERPFRPDEDDYMVYTFNRFQAARFGLHGVYVDPQTHERRTLQDEILGTLARIEHHAGELRAEEMIRSLRRVAQQGGDADWIRAMQARESLLPEVVRLQCLRWRGD</sequence>
<dbReference type="InterPro" id="IPR006336">
    <property type="entry name" value="GCS2"/>
</dbReference>
<protein>
    <recommendedName>
        <fullName evidence="4">Putative glutamate--cysteine ligase 2</fullName>
        <ecNumber evidence="4">6.3.2.2</ecNumber>
    </recommendedName>
    <alternativeName>
        <fullName evidence="4">Gamma-glutamylcysteine synthetase 2</fullName>
        <shortName evidence="4">GCS 2</shortName>
        <shortName evidence="4">Gamma-GCS 2</shortName>
    </alternativeName>
</protein>
<comment type="caution">
    <text evidence="5">The sequence shown here is derived from an EMBL/GenBank/DDBJ whole genome shotgun (WGS) entry which is preliminary data.</text>
</comment>
<gene>
    <name evidence="5" type="ORF">ABCS64_00270</name>
</gene>
<dbReference type="Gene3D" id="3.30.590.20">
    <property type="match status" value="1"/>
</dbReference>
<evidence type="ECO:0000256" key="1">
    <source>
        <dbReference type="ARBA" id="ARBA00022598"/>
    </source>
</evidence>
<dbReference type="Proteomes" id="UP001574673">
    <property type="component" value="Unassembled WGS sequence"/>
</dbReference>
<evidence type="ECO:0000313" key="5">
    <source>
        <dbReference type="EMBL" id="MFA9948774.1"/>
    </source>
</evidence>
<keyword evidence="6" id="KW-1185">Reference proteome</keyword>
<dbReference type="Pfam" id="PF04107">
    <property type="entry name" value="GCS2"/>
    <property type="match status" value="1"/>
</dbReference>
<comment type="similarity">
    <text evidence="4">Belongs to the glutamate--cysteine ligase type 2 family. YbdK subfamily.</text>
</comment>
<comment type="function">
    <text evidence="4">ATP-dependent carboxylate-amine ligase which exhibits weak glutamate--cysteine ligase activity.</text>
</comment>
<organism evidence="5 6">
    <name type="scientific">Dentiradicibacter hellwigii</name>
    <dbReference type="NCBI Taxonomy" id="3149053"/>
    <lineage>
        <taxon>Bacteria</taxon>
        <taxon>Pseudomonadati</taxon>
        <taxon>Pseudomonadota</taxon>
        <taxon>Betaproteobacteria</taxon>
        <taxon>Rhodocyclales</taxon>
        <taxon>Rhodocyclaceae</taxon>
        <taxon>Dentiradicibacter</taxon>
    </lineage>
</organism>
<dbReference type="PANTHER" id="PTHR36510">
    <property type="entry name" value="GLUTAMATE--CYSTEINE LIGASE 2-RELATED"/>
    <property type="match status" value="1"/>
</dbReference>
<dbReference type="EC" id="6.3.2.2" evidence="4"/>
<comment type="catalytic activity">
    <reaction evidence="4">
        <text>L-cysteine + L-glutamate + ATP = gamma-L-glutamyl-L-cysteine + ADP + phosphate + H(+)</text>
        <dbReference type="Rhea" id="RHEA:13285"/>
        <dbReference type="ChEBI" id="CHEBI:15378"/>
        <dbReference type="ChEBI" id="CHEBI:29985"/>
        <dbReference type="ChEBI" id="CHEBI:30616"/>
        <dbReference type="ChEBI" id="CHEBI:35235"/>
        <dbReference type="ChEBI" id="CHEBI:43474"/>
        <dbReference type="ChEBI" id="CHEBI:58173"/>
        <dbReference type="ChEBI" id="CHEBI:456216"/>
        <dbReference type="EC" id="6.3.2.2"/>
    </reaction>
</comment>
<name>A0ABV4UBL4_9RHOO</name>
<dbReference type="RefSeq" id="WP_418889947.1">
    <property type="nucleotide sequence ID" value="NZ_JBEUWX010000001.1"/>
</dbReference>
<accession>A0ABV4UBL4</accession>
<dbReference type="NCBIfam" id="TIGR02050">
    <property type="entry name" value="gshA_cyan_rel"/>
    <property type="match status" value="1"/>
</dbReference>
<dbReference type="PANTHER" id="PTHR36510:SF1">
    <property type="entry name" value="GLUTAMATE--CYSTEINE LIGASE 2-RELATED"/>
    <property type="match status" value="1"/>
</dbReference>